<feature type="domain" description="HTH lysR-type" evidence="1">
    <location>
        <begin position="25"/>
        <end position="82"/>
    </location>
</feature>
<feature type="domain" description="PBP" evidence="2">
    <location>
        <begin position="139"/>
        <end position="325"/>
    </location>
</feature>
<dbReference type="InterPro" id="IPR000847">
    <property type="entry name" value="LysR_HTH_N"/>
</dbReference>
<dbReference type="PANTHER" id="PTHR38431:SF1">
    <property type="entry name" value="BLL2305 PROTEIN"/>
    <property type="match status" value="1"/>
</dbReference>
<dbReference type="Pfam" id="PF12727">
    <property type="entry name" value="PBP_like"/>
    <property type="match status" value="1"/>
</dbReference>
<protein>
    <submittedName>
        <fullName evidence="3">Helix-turn-helix transcriptional regulator</fullName>
    </submittedName>
</protein>
<dbReference type="InterPro" id="IPR024370">
    <property type="entry name" value="PBP_domain"/>
</dbReference>
<organism evidence="3 4">
    <name type="scientific">Caldimonas aquatica</name>
    <dbReference type="NCBI Taxonomy" id="376175"/>
    <lineage>
        <taxon>Bacteria</taxon>
        <taxon>Pseudomonadati</taxon>
        <taxon>Pseudomonadota</taxon>
        <taxon>Betaproteobacteria</taxon>
        <taxon>Burkholderiales</taxon>
        <taxon>Sphaerotilaceae</taxon>
        <taxon>Caldimonas</taxon>
    </lineage>
</organism>
<dbReference type="Gene3D" id="3.40.190.10">
    <property type="entry name" value="Periplasmic binding protein-like II"/>
    <property type="match status" value="1"/>
</dbReference>
<evidence type="ECO:0000313" key="3">
    <source>
        <dbReference type="EMBL" id="UZD55856.1"/>
    </source>
</evidence>
<dbReference type="InterPro" id="IPR036388">
    <property type="entry name" value="WH-like_DNA-bd_sf"/>
</dbReference>
<dbReference type="InterPro" id="IPR036390">
    <property type="entry name" value="WH_DNA-bd_sf"/>
</dbReference>
<evidence type="ECO:0000259" key="2">
    <source>
        <dbReference type="Pfam" id="PF12727"/>
    </source>
</evidence>
<keyword evidence="4" id="KW-1185">Reference proteome</keyword>
<dbReference type="Proteomes" id="UP001163266">
    <property type="component" value="Chromosome"/>
</dbReference>
<reference evidence="3" key="1">
    <citation type="submission" date="2022-10" db="EMBL/GenBank/DDBJ databases">
        <title>Complete genome sequence of Schlegelella aquatica LMG 23380.</title>
        <authorList>
            <person name="Musilova J."/>
            <person name="Kourilova X."/>
            <person name="Bezdicek M."/>
            <person name="Hermankova K."/>
            <person name="Obruca S."/>
            <person name="Sedlar K."/>
        </authorList>
    </citation>
    <scope>NUCLEOTIDE SEQUENCE</scope>
    <source>
        <strain evidence="3">LMG 23380</strain>
    </source>
</reference>
<dbReference type="SUPFAM" id="SSF53850">
    <property type="entry name" value="Periplasmic binding protein-like II"/>
    <property type="match status" value="1"/>
</dbReference>
<accession>A0ABY6MV06</accession>
<evidence type="ECO:0000313" key="4">
    <source>
        <dbReference type="Proteomes" id="UP001163266"/>
    </source>
</evidence>
<dbReference type="Pfam" id="PF00126">
    <property type="entry name" value="HTH_1"/>
    <property type="match status" value="1"/>
</dbReference>
<dbReference type="EMBL" id="CP110257">
    <property type="protein sequence ID" value="UZD55856.1"/>
    <property type="molecule type" value="Genomic_DNA"/>
</dbReference>
<name>A0ABY6MV06_9BURK</name>
<dbReference type="Gene3D" id="1.10.10.10">
    <property type="entry name" value="Winged helix-like DNA-binding domain superfamily/Winged helix DNA-binding domain"/>
    <property type="match status" value="1"/>
</dbReference>
<sequence length="364" mass="40918">MHRIHLTYALGDSGDSPRELHHPLMRLLDAIHVTGSISGAARELDLSYRHVWGELKRWEQELGQDLVVWSKGQPARLSQFGEKLLWAERRAKARLAPQIDALRSELERAFAIAFDPHAEVLTLYASHDNALPLLRETAARDDLHLDMRFTGSTEALQALNRGVCTVAGFHAHVHSPLRSPTAQAYRPLLKPGRHKLIGFARRTQGLIVAPGNPAGIHALADLTRGGLRFVNRPWGAGTRVLLEQLLAQQRIPARDIAGFDREEPSHDAVAEAVACGSADVAFGIESAARQRGLDFVPITQEGYFLVTLREHLEQPELQHLRRILQARAWQERLERLRGYESDRSGEVLSLRSVLPWWSYRRPKA</sequence>
<dbReference type="SUPFAM" id="SSF46785">
    <property type="entry name" value="Winged helix' DNA-binding domain"/>
    <property type="match status" value="1"/>
</dbReference>
<dbReference type="PANTHER" id="PTHR38431">
    <property type="entry name" value="BLL2305 PROTEIN"/>
    <property type="match status" value="1"/>
</dbReference>
<proteinExistence type="predicted"/>
<evidence type="ECO:0000259" key="1">
    <source>
        <dbReference type="Pfam" id="PF00126"/>
    </source>
</evidence>
<dbReference type="RefSeq" id="WP_264893609.1">
    <property type="nucleotide sequence ID" value="NZ_CP110257.1"/>
</dbReference>
<gene>
    <name evidence="3" type="ORF">OMP39_04550</name>
</gene>